<dbReference type="SUPFAM" id="SSF46689">
    <property type="entry name" value="Homeodomain-like"/>
    <property type="match status" value="1"/>
</dbReference>
<dbReference type="GO" id="GO:0003677">
    <property type="term" value="F:DNA binding"/>
    <property type="evidence" value="ECO:0007669"/>
    <property type="project" value="UniProtKB-UniRule"/>
</dbReference>
<evidence type="ECO:0000313" key="5">
    <source>
        <dbReference type="Proteomes" id="UP000196778"/>
    </source>
</evidence>
<protein>
    <recommendedName>
        <fullName evidence="3">HTH tetR-type domain-containing protein</fullName>
    </recommendedName>
</protein>
<feature type="domain" description="HTH tetR-type" evidence="3">
    <location>
        <begin position="26"/>
        <end position="86"/>
    </location>
</feature>
<feature type="DNA-binding region" description="H-T-H motif" evidence="2">
    <location>
        <begin position="49"/>
        <end position="68"/>
    </location>
</feature>
<dbReference type="EMBL" id="FUKR01000013">
    <property type="protein sequence ID" value="SJN19957.1"/>
    <property type="molecule type" value="Genomic_DNA"/>
</dbReference>
<dbReference type="OrthoDB" id="3869819at2"/>
<gene>
    <name evidence="4" type="ORF">FM119_02100</name>
</gene>
<dbReference type="InterPro" id="IPR001647">
    <property type="entry name" value="HTH_TetR"/>
</dbReference>
<sequence length="196" mass="20963">MSDHTAFGIVDYNDSSASKRRSDPRSERTQTAVFEAVERLARSRADDISVAEVVRESGISRSTFYAHFSGMDDLASGYLSRAFRDIGLAGAATSHDSPREACRSLIAHMVATVPLYVSVLGLPLRGRAVDRMIEGYAGQFARVLSAAPDRPSGVDPGLLGAFLAGGALAAVRRRLAADVPQDVVDEVLALLPSWLD</sequence>
<evidence type="ECO:0000313" key="4">
    <source>
        <dbReference type="EMBL" id="SJN19957.1"/>
    </source>
</evidence>
<dbReference type="Proteomes" id="UP000196778">
    <property type="component" value="Unassembled WGS sequence"/>
</dbReference>
<dbReference type="Pfam" id="PF00440">
    <property type="entry name" value="TetR_N"/>
    <property type="match status" value="1"/>
</dbReference>
<evidence type="ECO:0000259" key="3">
    <source>
        <dbReference type="PROSITE" id="PS50977"/>
    </source>
</evidence>
<dbReference type="AlphaFoldDB" id="A0A1R4IJH8"/>
<evidence type="ECO:0000256" key="2">
    <source>
        <dbReference type="PROSITE-ProRule" id="PRU00335"/>
    </source>
</evidence>
<reference evidence="5" key="1">
    <citation type="submission" date="2017-02" db="EMBL/GenBank/DDBJ databases">
        <authorList>
            <person name="Dridi B."/>
        </authorList>
    </citation>
    <scope>NUCLEOTIDE SEQUENCE [LARGE SCALE GENOMIC DNA]</scope>
    <source>
        <strain evidence="5">EB411</strain>
    </source>
</reference>
<dbReference type="RefSeq" id="WP_087136043.1">
    <property type="nucleotide sequence ID" value="NZ_FUKR01000013.1"/>
</dbReference>
<keyword evidence="5" id="KW-1185">Reference proteome</keyword>
<dbReference type="PROSITE" id="PS50977">
    <property type="entry name" value="HTH_TETR_2"/>
    <property type="match status" value="1"/>
</dbReference>
<evidence type="ECO:0000256" key="1">
    <source>
        <dbReference type="ARBA" id="ARBA00023125"/>
    </source>
</evidence>
<dbReference type="InterPro" id="IPR009057">
    <property type="entry name" value="Homeodomain-like_sf"/>
</dbReference>
<name>A0A1R4IJH8_9MICO</name>
<proteinExistence type="predicted"/>
<organism evidence="4 5">
    <name type="scientific">Mycetocola reblochoni REB411</name>
    <dbReference type="NCBI Taxonomy" id="1255698"/>
    <lineage>
        <taxon>Bacteria</taxon>
        <taxon>Bacillati</taxon>
        <taxon>Actinomycetota</taxon>
        <taxon>Actinomycetes</taxon>
        <taxon>Micrococcales</taxon>
        <taxon>Microbacteriaceae</taxon>
        <taxon>Mycetocola</taxon>
    </lineage>
</organism>
<keyword evidence="1 2" id="KW-0238">DNA-binding</keyword>
<dbReference type="Gene3D" id="1.10.357.10">
    <property type="entry name" value="Tetracycline Repressor, domain 2"/>
    <property type="match status" value="1"/>
</dbReference>
<accession>A0A1R4IJH8</accession>